<keyword evidence="4" id="KW-1185">Reference proteome</keyword>
<proteinExistence type="predicted"/>
<comment type="caution">
    <text evidence="3">The sequence shown here is derived from an EMBL/GenBank/DDBJ whole genome shotgun (WGS) entry which is preliminary data.</text>
</comment>
<name>A0A329R552_9ACTN</name>
<dbReference type="EMBL" id="QMIG01000001">
    <property type="protein sequence ID" value="RAW18652.1"/>
    <property type="molecule type" value="Genomic_DNA"/>
</dbReference>
<dbReference type="Proteomes" id="UP000250462">
    <property type="component" value="Unassembled WGS sequence"/>
</dbReference>
<protein>
    <submittedName>
        <fullName evidence="3">Uncharacterized protein</fullName>
    </submittedName>
</protein>
<feature type="region of interest" description="Disordered" evidence="1">
    <location>
        <begin position="47"/>
        <end position="67"/>
    </location>
</feature>
<reference evidence="3 4" key="1">
    <citation type="submission" date="2018-06" db="EMBL/GenBank/DDBJ databases">
        <title>Phytoactinopolyspora halophila sp. nov., a novel halophilic actinomycete isolated from a saline soil in China.</title>
        <authorList>
            <person name="Tang S.-K."/>
        </authorList>
    </citation>
    <scope>NUCLEOTIDE SEQUENCE [LARGE SCALE GENOMIC DNA]</scope>
    <source>
        <strain evidence="3 4">YIM 96934</strain>
    </source>
</reference>
<evidence type="ECO:0000256" key="2">
    <source>
        <dbReference type="SAM" id="SignalP"/>
    </source>
</evidence>
<organism evidence="3 4">
    <name type="scientific">Phytoactinopolyspora halophila</name>
    <dbReference type="NCBI Taxonomy" id="1981511"/>
    <lineage>
        <taxon>Bacteria</taxon>
        <taxon>Bacillati</taxon>
        <taxon>Actinomycetota</taxon>
        <taxon>Actinomycetes</taxon>
        <taxon>Jiangellales</taxon>
        <taxon>Jiangellaceae</taxon>
        <taxon>Phytoactinopolyspora</taxon>
    </lineage>
</organism>
<feature type="chain" id="PRO_5016312375" evidence="2">
    <location>
        <begin position="28"/>
        <end position="299"/>
    </location>
</feature>
<accession>A0A329R552</accession>
<evidence type="ECO:0000313" key="4">
    <source>
        <dbReference type="Proteomes" id="UP000250462"/>
    </source>
</evidence>
<sequence length="299" mass="32373">MASRLAAATVLTAAALVGFGFFQVAHADYNDPDCWVDTGDDVEYVCHGDDDGEDGGDGDGGGGGGDPTCDLSIVEGRSNAHCRGELACWANIPSALPEEEWPEDERPSEDAVYVFVYCYNADGSYHDSWWDWHTPDEPSLPDEAWQAYGRLEFPEFTLKFSPIDRSLVDVDTWYWVDGPSADPIEGTSAAGMVAIATPRHIEVDPGDGSGVMTCEWTVEESDACAHVYSRASTNGSVESADGEPAYEGRARLVYDIHFEFEGSSIELPGLPDEFTTDWESTAIPVAESQSVVVRGDDDS</sequence>
<keyword evidence="2" id="KW-0732">Signal</keyword>
<evidence type="ECO:0000256" key="1">
    <source>
        <dbReference type="SAM" id="MobiDB-lite"/>
    </source>
</evidence>
<feature type="signal peptide" evidence="2">
    <location>
        <begin position="1"/>
        <end position="27"/>
    </location>
</feature>
<dbReference type="AlphaFoldDB" id="A0A329R552"/>
<evidence type="ECO:0000313" key="3">
    <source>
        <dbReference type="EMBL" id="RAW18652.1"/>
    </source>
</evidence>
<gene>
    <name evidence="3" type="ORF">DPM12_00805</name>
</gene>